<evidence type="ECO:0000313" key="5">
    <source>
        <dbReference type="Proteomes" id="UP000037178"/>
    </source>
</evidence>
<proteinExistence type="predicted"/>
<dbReference type="EMBL" id="LFTY01000002">
    <property type="protein sequence ID" value="KMW56118.1"/>
    <property type="molecule type" value="Genomic_DNA"/>
</dbReference>
<gene>
    <name evidence="4" type="ORF">AIOL_001070</name>
</gene>
<dbReference type="PATRIC" id="fig|1675527.3.peg.1141"/>
<dbReference type="STRING" id="1675527.AIOL_001070"/>
<reference evidence="4 5" key="1">
    <citation type="submission" date="2015-06" db="EMBL/GenBank/DDBJ databases">
        <title>Draft genome sequence of an Alphaproteobacteria species associated to the Mediterranean sponge Oscarella lobularis.</title>
        <authorList>
            <person name="Jourda C."/>
            <person name="Santini S."/>
            <person name="Claverie J.-M."/>
        </authorList>
    </citation>
    <scope>NUCLEOTIDE SEQUENCE [LARGE SCALE GENOMIC DNA]</scope>
    <source>
        <strain evidence="4">IGS</strain>
    </source>
</reference>
<name>A0A0J9GRM1_9RHOB</name>
<dbReference type="Pfam" id="PF13778">
    <property type="entry name" value="DUF4174"/>
    <property type="match status" value="1"/>
</dbReference>
<keyword evidence="5" id="KW-1185">Reference proteome</keyword>
<feature type="chain" id="PRO_5005319938" evidence="2">
    <location>
        <begin position="20"/>
        <end position="157"/>
    </location>
</feature>
<dbReference type="InterPro" id="IPR025232">
    <property type="entry name" value="DUF4174"/>
</dbReference>
<keyword evidence="4" id="KW-0413">Isomerase</keyword>
<comment type="caution">
    <text evidence="4">The sequence shown here is derived from an EMBL/GenBank/DDBJ whole genome shotgun (WGS) entry which is preliminary data.</text>
</comment>
<evidence type="ECO:0000256" key="1">
    <source>
        <dbReference type="ARBA" id="ARBA00022729"/>
    </source>
</evidence>
<dbReference type="EC" id="5.1.99.1" evidence="4"/>
<accession>A0A0J9GRM1</accession>
<dbReference type="Proteomes" id="UP000037178">
    <property type="component" value="Unassembled WGS sequence"/>
</dbReference>
<dbReference type="OrthoDB" id="7362103at2"/>
<protein>
    <submittedName>
        <fullName evidence="4">Methylmalonyl-CoA epimerase</fullName>
        <ecNumber evidence="4">5.1.99.1</ecNumber>
    </submittedName>
</protein>
<sequence>MNQFIIFALVALLAAPAVAQDEDTAAPASAEVEVAEGIGPLDAADVTLEEFLWINRPVVVFADTPADPRFQEQVELLLARTADLVERDVVIITDTDPAARSDIRTKLRPRGFQLALIGKDGGVKLRKPSPWDVRELSRVIDKMPLRQREMRERLNSQ</sequence>
<dbReference type="GO" id="GO:0004493">
    <property type="term" value="F:methylmalonyl-CoA epimerase activity"/>
    <property type="evidence" value="ECO:0007669"/>
    <property type="project" value="UniProtKB-EC"/>
</dbReference>
<evidence type="ECO:0000313" key="4">
    <source>
        <dbReference type="EMBL" id="KMW56118.1"/>
    </source>
</evidence>
<evidence type="ECO:0000256" key="2">
    <source>
        <dbReference type="SAM" id="SignalP"/>
    </source>
</evidence>
<evidence type="ECO:0000259" key="3">
    <source>
        <dbReference type="Pfam" id="PF13778"/>
    </source>
</evidence>
<feature type="signal peptide" evidence="2">
    <location>
        <begin position="1"/>
        <end position="19"/>
    </location>
</feature>
<organism evidence="4 5">
    <name type="scientific">Candidatus Rhodobacter oscarellae</name>
    <dbReference type="NCBI Taxonomy" id="1675527"/>
    <lineage>
        <taxon>Bacteria</taxon>
        <taxon>Pseudomonadati</taxon>
        <taxon>Pseudomonadota</taxon>
        <taxon>Alphaproteobacteria</taxon>
        <taxon>Rhodobacterales</taxon>
        <taxon>Rhodobacter group</taxon>
        <taxon>Rhodobacter</taxon>
    </lineage>
</organism>
<dbReference type="RefSeq" id="WP_049642047.1">
    <property type="nucleotide sequence ID" value="NZ_LFTY01000002.1"/>
</dbReference>
<feature type="domain" description="DUF4174" evidence="3">
    <location>
        <begin position="48"/>
        <end position="149"/>
    </location>
</feature>
<keyword evidence="1 2" id="KW-0732">Signal</keyword>
<dbReference type="AlphaFoldDB" id="A0A0J9GRM1"/>